<evidence type="ECO:0000256" key="1">
    <source>
        <dbReference type="SAM" id="Phobius"/>
    </source>
</evidence>
<reference evidence="3 4" key="1">
    <citation type="submission" date="2016-10" db="EMBL/GenBank/DDBJ databases">
        <authorList>
            <person name="de Groot N.N."/>
        </authorList>
    </citation>
    <scope>NUCLEOTIDE SEQUENCE [LARGE SCALE GENOMIC DNA]</scope>
    <source>
        <strain evidence="3 4">CGMCC 1.10267</strain>
    </source>
</reference>
<keyword evidence="1" id="KW-1133">Transmembrane helix</keyword>
<protein>
    <submittedName>
        <fullName evidence="3">TadE-like protein</fullName>
    </submittedName>
</protein>
<dbReference type="STRING" id="440168.SAMN04487974_104220"/>
<keyword evidence="4" id="KW-1185">Reference proteome</keyword>
<dbReference type="EMBL" id="FNCS01000004">
    <property type="protein sequence ID" value="SDG60809.1"/>
    <property type="molecule type" value="Genomic_DNA"/>
</dbReference>
<dbReference type="InterPro" id="IPR012495">
    <property type="entry name" value="TadE-like_dom"/>
</dbReference>
<dbReference type="OrthoDB" id="7349713at2"/>
<feature type="transmembrane region" description="Helical" evidence="1">
    <location>
        <begin position="28"/>
        <end position="61"/>
    </location>
</feature>
<proteinExistence type="predicted"/>
<dbReference type="AlphaFoldDB" id="A0A1G7VN24"/>
<evidence type="ECO:0000313" key="3">
    <source>
        <dbReference type="EMBL" id="SDG60809.1"/>
    </source>
</evidence>
<feature type="domain" description="TadE-like" evidence="2">
    <location>
        <begin position="28"/>
        <end position="69"/>
    </location>
</feature>
<evidence type="ECO:0000259" key="2">
    <source>
        <dbReference type="Pfam" id="PF07811"/>
    </source>
</evidence>
<keyword evidence="1" id="KW-0472">Membrane</keyword>
<sequence length="190" mass="20907">MPIRATSKTDESRRAGGLLRRFSRSERGVTVIEFAIVGPIFFAIIGATIETALTFFAAYALDTAVIDSSRSIKTGQPGFSHSASTYRTELCSQLYGIFDCDEIRISVREIADFRDFSATYPIDESGEWAFDQRYEGAAGGPIRGNTNVMVEAYYKWPTIFNIPGLHAGQTADGKRLLAAAHAFKTEPFTP</sequence>
<dbReference type="RefSeq" id="WP_090595442.1">
    <property type="nucleotide sequence ID" value="NZ_FNCS01000004.1"/>
</dbReference>
<name>A0A1G7VN24_9HYPH</name>
<accession>A0A1G7VN24</accession>
<organism evidence="3 4">
    <name type="scientific">Pelagibacterium luteolum</name>
    <dbReference type="NCBI Taxonomy" id="440168"/>
    <lineage>
        <taxon>Bacteria</taxon>
        <taxon>Pseudomonadati</taxon>
        <taxon>Pseudomonadota</taxon>
        <taxon>Alphaproteobacteria</taxon>
        <taxon>Hyphomicrobiales</taxon>
        <taxon>Devosiaceae</taxon>
        <taxon>Pelagibacterium</taxon>
    </lineage>
</organism>
<dbReference type="Pfam" id="PF07811">
    <property type="entry name" value="TadE"/>
    <property type="match status" value="1"/>
</dbReference>
<gene>
    <name evidence="3" type="ORF">SAMN04487974_104220</name>
</gene>
<dbReference type="Proteomes" id="UP000199495">
    <property type="component" value="Unassembled WGS sequence"/>
</dbReference>
<keyword evidence="1" id="KW-0812">Transmembrane</keyword>
<evidence type="ECO:0000313" key="4">
    <source>
        <dbReference type="Proteomes" id="UP000199495"/>
    </source>
</evidence>